<evidence type="ECO:0000313" key="1">
    <source>
        <dbReference type="EMBL" id="GAA4970058.1"/>
    </source>
</evidence>
<evidence type="ECO:0000313" key="2">
    <source>
        <dbReference type="Proteomes" id="UP001500466"/>
    </source>
</evidence>
<accession>A0ABP9HG16</accession>
<name>A0ABP9HG16_9ACTN</name>
<protein>
    <submittedName>
        <fullName evidence="1">Uncharacterized protein</fullName>
    </submittedName>
</protein>
<gene>
    <name evidence="1" type="ORF">GCM10023205_39340</name>
</gene>
<dbReference type="EMBL" id="BAABHS010000013">
    <property type="protein sequence ID" value="GAA4970058.1"/>
    <property type="molecule type" value="Genomic_DNA"/>
</dbReference>
<sequence length="111" mass="12781">MPPEPSKPRVRPARLLFEPAVLERENERFFDLDDLTDPQDMLDRATQLAEAFRAAADKAVDYQAIAVARLADRRRFDRLEAAEIAERTGWSEAYTVKMIEYGDRLIAKRGE</sequence>
<comment type="caution">
    <text evidence="1">The sequence shown here is derived from an EMBL/GenBank/DDBJ whole genome shotgun (WGS) entry which is preliminary data.</text>
</comment>
<dbReference type="Proteomes" id="UP001500466">
    <property type="component" value="Unassembled WGS sequence"/>
</dbReference>
<dbReference type="RefSeq" id="WP_345676861.1">
    <property type="nucleotide sequence ID" value="NZ_BAABHS010000013.1"/>
</dbReference>
<proteinExistence type="predicted"/>
<organism evidence="1 2">
    <name type="scientific">Yinghuangia aomiensis</name>
    <dbReference type="NCBI Taxonomy" id="676205"/>
    <lineage>
        <taxon>Bacteria</taxon>
        <taxon>Bacillati</taxon>
        <taxon>Actinomycetota</taxon>
        <taxon>Actinomycetes</taxon>
        <taxon>Kitasatosporales</taxon>
        <taxon>Streptomycetaceae</taxon>
        <taxon>Yinghuangia</taxon>
    </lineage>
</organism>
<keyword evidence="2" id="KW-1185">Reference proteome</keyword>
<reference evidence="2" key="1">
    <citation type="journal article" date="2019" name="Int. J. Syst. Evol. Microbiol.">
        <title>The Global Catalogue of Microorganisms (GCM) 10K type strain sequencing project: providing services to taxonomists for standard genome sequencing and annotation.</title>
        <authorList>
            <consortium name="The Broad Institute Genomics Platform"/>
            <consortium name="The Broad Institute Genome Sequencing Center for Infectious Disease"/>
            <person name="Wu L."/>
            <person name="Ma J."/>
        </authorList>
    </citation>
    <scope>NUCLEOTIDE SEQUENCE [LARGE SCALE GENOMIC DNA]</scope>
    <source>
        <strain evidence="2">JCM 17986</strain>
    </source>
</reference>